<dbReference type="EMBL" id="AP021889">
    <property type="protein sequence ID" value="BBP45665.1"/>
    <property type="molecule type" value="Genomic_DNA"/>
</dbReference>
<keyword evidence="8" id="KW-1185">Reference proteome</keyword>
<keyword evidence="5" id="KW-0812">Transmembrane</keyword>
<evidence type="ECO:0000259" key="6">
    <source>
        <dbReference type="PROSITE" id="PS51352"/>
    </source>
</evidence>
<feature type="binding site" evidence="3">
    <location>
        <position position="87"/>
    </location>
    <ligand>
        <name>Cu cation</name>
        <dbReference type="ChEBI" id="CHEBI:23378"/>
    </ligand>
</feature>
<accession>A0A6F8PU66</accession>
<keyword evidence="5" id="KW-0472">Membrane</keyword>
<feature type="binding site" evidence="3">
    <location>
        <position position="178"/>
    </location>
    <ligand>
        <name>Cu cation</name>
        <dbReference type="ChEBI" id="CHEBI:23378"/>
    </ligand>
</feature>
<dbReference type="Pfam" id="PF02630">
    <property type="entry name" value="SCO1-SenC"/>
    <property type="match status" value="1"/>
</dbReference>
<dbReference type="CDD" id="cd02968">
    <property type="entry name" value="SCO"/>
    <property type="match status" value="1"/>
</dbReference>
<dbReference type="GO" id="GO:0046872">
    <property type="term" value="F:metal ion binding"/>
    <property type="evidence" value="ECO:0007669"/>
    <property type="project" value="UniProtKB-KW"/>
</dbReference>
<evidence type="ECO:0000313" key="7">
    <source>
        <dbReference type="EMBL" id="BBP45665.1"/>
    </source>
</evidence>
<evidence type="ECO:0000256" key="4">
    <source>
        <dbReference type="PIRSR" id="PIRSR603782-2"/>
    </source>
</evidence>
<protein>
    <recommendedName>
        <fullName evidence="6">Thioredoxin domain-containing protein</fullName>
    </recommendedName>
</protein>
<comment type="similarity">
    <text evidence="1">Belongs to the SCO1/2 family.</text>
</comment>
<proteinExistence type="inferred from homology"/>
<sequence>MFQTKTQLTLKAIMNNKFTFGIIFIGALIGLVMVFAPLQTTHLGNAQLITAEKPKGGDFTLTAVDGEHSLSDYKGKLVLLYFGYTFCPDICPTNLGNLSVAYRNLSAEQKDKLQILFVSVDPERDTPQRLKQYADYFEASIVGLTGTPQTLMEIARRYGVVYARVDDPNNGTNYAVDHSAFTYVVDQNGLLQQQLPHATTPEQFIKIINQYLR</sequence>
<evidence type="ECO:0000256" key="5">
    <source>
        <dbReference type="SAM" id="Phobius"/>
    </source>
</evidence>
<name>A0A6F8PU66_9GAMM</name>
<dbReference type="KEGG" id="tse:THMIRHAS_10380"/>
<evidence type="ECO:0000256" key="3">
    <source>
        <dbReference type="PIRSR" id="PIRSR603782-1"/>
    </source>
</evidence>
<keyword evidence="3" id="KW-0479">Metal-binding</keyword>
<organism evidence="7 8">
    <name type="scientific">Thiosulfatimonas sediminis</name>
    <dbReference type="NCBI Taxonomy" id="2675054"/>
    <lineage>
        <taxon>Bacteria</taxon>
        <taxon>Pseudomonadati</taxon>
        <taxon>Pseudomonadota</taxon>
        <taxon>Gammaproteobacteria</taxon>
        <taxon>Thiotrichales</taxon>
        <taxon>Piscirickettsiaceae</taxon>
        <taxon>Thiosulfatimonas</taxon>
    </lineage>
</organism>
<dbReference type="SUPFAM" id="SSF52833">
    <property type="entry name" value="Thioredoxin-like"/>
    <property type="match status" value="1"/>
</dbReference>
<dbReference type="Proteomes" id="UP000501726">
    <property type="component" value="Chromosome"/>
</dbReference>
<keyword evidence="2 3" id="KW-0186">Copper</keyword>
<keyword evidence="4" id="KW-1015">Disulfide bond</keyword>
<feature type="domain" description="Thioredoxin" evidence="6">
    <location>
        <begin position="50"/>
        <end position="213"/>
    </location>
</feature>
<keyword evidence="5" id="KW-1133">Transmembrane helix</keyword>
<feature type="transmembrane region" description="Helical" evidence="5">
    <location>
        <begin position="20"/>
        <end position="38"/>
    </location>
</feature>
<dbReference type="PANTHER" id="PTHR12151">
    <property type="entry name" value="ELECTRON TRANSPORT PROTIN SCO1/SENC FAMILY MEMBER"/>
    <property type="match status" value="1"/>
</dbReference>
<evidence type="ECO:0000256" key="1">
    <source>
        <dbReference type="ARBA" id="ARBA00010996"/>
    </source>
</evidence>
<dbReference type="AlphaFoldDB" id="A0A6F8PU66"/>
<dbReference type="PROSITE" id="PS51352">
    <property type="entry name" value="THIOREDOXIN_2"/>
    <property type="match status" value="1"/>
</dbReference>
<dbReference type="FunFam" id="3.40.30.10:FF:000013">
    <property type="entry name" value="Blast:Protein SCO1 homolog, mitochondrial"/>
    <property type="match status" value="1"/>
</dbReference>
<reference evidence="8" key="1">
    <citation type="submission" date="2019-11" db="EMBL/GenBank/DDBJ databases">
        <title>Isolation and characterization of two novel species in the genus Thiomicrorhabdus.</title>
        <authorList>
            <person name="Mochizuki J."/>
            <person name="Kojima H."/>
            <person name="Fukui M."/>
        </authorList>
    </citation>
    <scope>NUCLEOTIDE SEQUENCE [LARGE SCALE GENOMIC DNA]</scope>
    <source>
        <strain evidence="8">aks77</strain>
    </source>
</reference>
<evidence type="ECO:0000256" key="2">
    <source>
        <dbReference type="ARBA" id="ARBA00023008"/>
    </source>
</evidence>
<feature type="binding site" evidence="3">
    <location>
        <position position="91"/>
    </location>
    <ligand>
        <name>Cu cation</name>
        <dbReference type="ChEBI" id="CHEBI:23378"/>
    </ligand>
</feature>
<evidence type="ECO:0000313" key="8">
    <source>
        <dbReference type="Proteomes" id="UP000501726"/>
    </source>
</evidence>
<dbReference type="InterPro" id="IPR003782">
    <property type="entry name" value="SCO1/SenC"/>
</dbReference>
<dbReference type="PANTHER" id="PTHR12151:SF25">
    <property type="entry name" value="LINALOOL DEHYDRATASE_ISOMERASE DOMAIN-CONTAINING PROTEIN"/>
    <property type="match status" value="1"/>
</dbReference>
<feature type="disulfide bond" description="Redox-active" evidence="4">
    <location>
        <begin position="87"/>
        <end position="91"/>
    </location>
</feature>
<dbReference type="InterPro" id="IPR036249">
    <property type="entry name" value="Thioredoxin-like_sf"/>
</dbReference>
<dbReference type="Gene3D" id="3.40.30.10">
    <property type="entry name" value="Glutaredoxin"/>
    <property type="match status" value="1"/>
</dbReference>
<gene>
    <name evidence="7" type="ORF">THMIRHAS_10380</name>
</gene>
<dbReference type="InterPro" id="IPR013766">
    <property type="entry name" value="Thioredoxin_domain"/>
</dbReference>